<dbReference type="AlphaFoldDB" id="A0A7I8JDE4"/>
<proteinExistence type="predicted"/>
<reference evidence="1 2" key="1">
    <citation type="submission" date="2019-12" db="EMBL/GenBank/DDBJ databases">
        <authorList>
            <person name="Scholz U."/>
            <person name="Mascher M."/>
            <person name="Fiebig A."/>
        </authorList>
    </citation>
    <scope>NUCLEOTIDE SEQUENCE</scope>
</reference>
<dbReference type="Proteomes" id="UP001189122">
    <property type="component" value="Unassembled WGS sequence"/>
</dbReference>
<organism evidence="1">
    <name type="scientific">Spirodela intermedia</name>
    <name type="common">Intermediate duckweed</name>
    <dbReference type="NCBI Taxonomy" id="51605"/>
    <lineage>
        <taxon>Eukaryota</taxon>
        <taxon>Viridiplantae</taxon>
        <taxon>Streptophyta</taxon>
        <taxon>Embryophyta</taxon>
        <taxon>Tracheophyta</taxon>
        <taxon>Spermatophyta</taxon>
        <taxon>Magnoliopsida</taxon>
        <taxon>Liliopsida</taxon>
        <taxon>Araceae</taxon>
        <taxon>Lemnoideae</taxon>
        <taxon>Spirodela</taxon>
    </lineage>
</organism>
<name>A0A7I8JDE4_SPIIN</name>
<gene>
    <name evidence="1" type="ORF">SI7747_11014570</name>
</gene>
<dbReference type="EMBL" id="CACRZD030000011">
    <property type="protein sequence ID" value="CAA6668176.1"/>
    <property type="molecule type" value="Genomic_DNA"/>
</dbReference>
<keyword evidence="2" id="KW-1185">Reference proteome</keyword>
<evidence type="ECO:0000313" key="1">
    <source>
        <dbReference type="EMBL" id="CAA2628930.1"/>
    </source>
</evidence>
<dbReference type="EMBL" id="LR743598">
    <property type="protein sequence ID" value="CAA2628930.1"/>
    <property type="molecule type" value="Genomic_DNA"/>
</dbReference>
<sequence>MIFLSLFCILLHFLFNILLPYYRKTAARNMT</sequence>
<evidence type="ECO:0000313" key="2">
    <source>
        <dbReference type="Proteomes" id="UP001189122"/>
    </source>
</evidence>
<protein>
    <submittedName>
        <fullName evidence="1">Uncharacterized protein</fullName>
    </submittedName>
</protein>
<accession>A0A7I8JDE4</accession>